<accession>A0A6J5LTM2</accession>
<evidence type="ECO:0000313" key="2">
    <source>
        <dbReference type="EMBL" id="CAB4150873.1"/>
    </source>
</evidence>
<sequence length="159" mass="17820">MKFTVHEKQMKAQLGAVYDLAKYTEGVDYRRQKTGFGSRVMFRADIVDQVADHIAKLAVKSNLNESSDDHIALSVVDPSLVEHKQDKPPIIIRPADIDYAVRQARVIKKHQNQRFVETDTLGRVFVGYKGNQIKVNQFIPVQNGSLFLGDIGQGIGNPT</sequence>
<reference evidence="1" key="1">
    <citation type="submission" date="2020-04" db="EMBL/GenBank/DDBJ databases">
        <authorList>
            <person name="Chiriac C."/>
            <person name="Salcher M."/>
            <person name="Ghai R."/>
            <person name="Kavagutti S V."/>
        </authorList>
    </citation>
    <scope>NUCLEOTIDE SEQUENCE</scope>
</reference>
<dbReference type="EMBL" id="LR796309">
    <property type="protein sequence ID" value="CAB4136280.1"/>
    <property type="molecule type" value="Genomic_DNA"/>
</dbReference>
<name>A0A6J5LTM2_9CAUD</name>
<evidence type="ECO:0000313" key="1">
    <source>
        <dbReference type="EMBL" id="CAB4136280.1"/>
    </source>
</evidence>
<organism evidence="1">
    <name type="scientific">uncultured Caudovirales phage</name>
    <dbReference type="NCBI Taxonomy" id="2100421"/>
    <lineage>
        <taxon>Viruses</taxon>
        <taxon>Duplodnaviria</taxon>
        <taxon>Heunggongvirae</taxon>
        <taxon>Uroviricota</taxon>
        <taxon>Caudoviricetes</taxon>
        <taxon>Peduoviridae</taxon>
        <taxon>Maltschvirus</taxon>
        <taxon>Maltschvirus maltsch</taxon>
    </lineage>
</organism>
<gene>
    <name evidence="1" type="ORF">UFOVP298_43</name>
    <name evidence="2" type="ORF">UFOVP572_48</name>
</gene>
<proteinExistence type="predicted"/>
<protein>
    <submittedName>
        <fullName evidence="1">Uncharacterized protein</fullName>
    </submittedName>
</protein>
<dbReference type="EMBL" id="LR796552">
    <property type="protein sequence ID" value="CAB4150873.1"/>
    <property type="molecule type" value="Genomic_DNA"/>
</dbReference>